<dbReference type="EMBL" id="JAPTYD010000014">
    <property type="protein sequence ID" value="MCZ0962305.1"/>
    <property type="molecule type" value="Genomic_DNA"/>
</dbReference>
<dbReference type="SUPFAM" id="SSF52374">
    <property type="entry name" value="Nucleotidylyl transferase"/>
    <property type="match status" value="1"/>
</dbReference>
<evidence type="ECO:0000256" key="4">
    <source>
        <dbReference type="ARBA" id="ARBA00022833"/>
    </source>
</evidence>
<dbReference type="InterPro" id="IPR001412">
    <property type="entry name" value="aa-tRNA-synth_I_CS"/>
</dbReference>
<accession>A0ABT4J5A5</accession>
<sequence>MAGSAVRRTRFAPSPTGLLHLGHAYAALVAEREASPGQFLLRIEDIDRDRCRAEYETAIHEDLAWLGLDWQRPVMRQSDRMAAYRDALARLAPYSYPCRCRRGDIRAALSAPQEGALPAGPDGLVYPGTCRGRSLSEAGPDDVIRLDVARAFDALGIDRIGFRDGAIMPGHDHVLTRDQFLDGIGDVILSRRGMGTSYHLAVVVDDAAQRITVVTRGKDLFDSSYIHVILQKLLQLPTPLYHHHRLIRDDAGKRLAKRDDARAIRHYREDGATPQDIRRMVGF</sequence>
<dbReference type="PANTHER" id="PTHR43311">
    <property type="entry name" value="GLUTAMATE--TRNA LIGASE"/>
    <property type="match status" value="1"/>
</dbReference>
<feature type="domain" description="Glutamyl/glutaminyl-tRNA synthetase class Ib catalytic" evidence="8">
    <location>
        <begin position="8"/>
        <end position="106"/>
    </location>
</feature>
<dbReference type="Gene3D" id="3.40.50.620">
    <property type="entry name" value="HUPs"/>
    <property type="match status" value="1"/>
</dbReference>
<keyword evidence="2" id="KW-0479">Metal-binding</keyword>
<dbReference type="PRINTS" id="PR00987">
    <property type="entry name" value="TRNASYNTHGLU"/>
</dbReference>
<comment type="similarity">
    <text evidence="7">Belongs to the class-I aminoacyl-tRNA synthetase family.</text>
</comment>
<dbReference type="PROSITE" id="PS00178">
    <property type="entry name" value="AA_TRNA_LIGASE_I"/>
    <property type="match status" value="1"/>
</dbReference>
<organism evidence="9 10">
    <name type="scientific">Paracoccus benzoatiresistens</name>
    <dbReference type="NCBI Taxonomy" id="2997341"/>
    <lineage>
        <taxon>Bacteria</taxon>
        <taxon>Pseudomonadati</taxon>
        <taxon>Pseudomonadota</taxon>
        <taxon>Alphaproteobacteria</taxon>
        <taxon>Rhodobacterales</taxon>
        <taxon>Paracoccaceae</taxon>
        <taxon>Paracoccus</taxon>
    </lineage>
</organism>
<gene>
    <name evidence="9" type="primary">gluQRS</name>
    <name evidence="9" type="ORF">OU682_11810</name>
</gene>
<dbReference type="RefSeq" id="WP_268942321.1">
    <property type="nucleotide sequence ID" value="NZ_JAPTYD010000014.1"/>
</dbReference>
<dbReference type="Pfam" id="PF00749">
    <property type="entry name" value="tRNA-synt_1c"/>
    <property type="match status" value="2"/>
</dbReference>
<evidence type="ECO:0000256" key="3">
    <source>
        <dbReference type="ARBA" id="ARBA00022741"/>
    </source>
</evidence>
<dbReference type="GO" id="GO:0016874">
    <property type="term" value="F:ligase activity"/>
    <property type="evidence" value="ECO:0007669"/>
    <property type="project" value="UniProtKB-KW"/>
</dbReference>
<evidence type="ECO:0000256" key="6">
    <source>
        <dbReference type="ARBA" id="ARBA00023146"/>
    </source>
</evidence>
<dbReference type="InterPro" id="IPR049940">
    <property type="entry name" value="GluQ/Sye"/>
</dbReference>
<reference evidence="9" key="1">
    <citation type="submission" date="2022-12" db="EMBL/GenBank/DDBJ databases">
        <title>Paracoccus sp. EF6 isolated from a lake water.</title>
        <authorList>
            <person name="Liu H."/>
        </authorList>
    </citation>
    <scope>NUCLEOTIDE SEQUENCE</scope>
    <source>
        <strain evidence="9">EF6</strain>
    </source>
</reference>
<evidence type="ECO:0000259" key="8">
    <source>
        <dbReference type="Pfam" id="PF00749"/>
    </source>
</evidence>
<dbReference type="EC" id="6.1.1.-" evidence="9"/>
<evidence type="ECO:0000256" key="1">
    <source>
        <dbReference type="ARBA" id="ARBA00022598"/>
    </source>
</evidence>
<proteinExistence type="inferred from homology"/>
<dbReference type="Proteomes" id="UP001149822">
    <property type="component" value="Unassembled WGS sequence"/>
</dbReference>
<keyword evidence="3 7" id="KW-0547">Nucleotide-binding</keyword>
<keyword evidence="7" id="KW-0648">Protein biosynthesis</keyword>
<evidence type="ECO:0000256" key="5">
    <source>
        <dbReference type="ARBA" id="ARBA00022840"/>
    </source>
</evidence>
<name>A0ABT4J5A5_9RHOB</name>
<keyword evidence="5 7" id="KW-0067">ATP-binding</keyword>
<feature type="domain" description="Glutamyl/glutaminyl-tRNA synthetase class Ib catalytic" evidence="8">
    <location>
        <begin position="181"/>
        <end position="280"/>
    </location>
</feature>
<keyword evidence="10" id="KW-1185">Reference proteome</keyword>
<evidence type="ECO:0000313" key="9">
    <source>
        <dbReference type="EMBL" id="MCZ0962305.1"/>
    </source>
</evidence>
<dbReference type="NCBIfam" id="NF004315">
    <property type="entry name" value="PRK05710.1-4"/>
    <property type="match status" value="1"/>
</dbReference>
<dbReference type="InterPro" id="IPR020058">
    <property type="entry name" value="Glu/Gln-tRNA-synth_Ib_cat-dom"/>
</dbReference>
<evidence type="ECO:0000256" key="7">
    <source>
        <dbReference type="RuleBase" id="RU363037"/>
    </source>
</evidence>
<evidence type="ECO:0000313" key="10">
    <source>
        <dbReference type="Proteomes" id="UP001149822"/>
    </source>
</evidence>
<evidence type="ECO:0000256" key="2">
    <source>
        <dbReference type="ARBA" id="ARBA00022723"/>
    </source>
</evidence>
<dbReference type="InterPro" id="IPR014729">
    <property type="entry name" value="Rossmann-like_a/b/a_fold"/>
</dbReference>
<keyword evidence="1 7" id="KW-0436">Ligase</keyword>
<comment type="caution">
    <text evidence="9">The sequence shown here is derived from an EMBL/GenBank/DDBJ whole genome shotgun (WGS) entry which is preliminary data.</text>
</comment>
<keyword evidence="4" id="KW-0862">Zinc</keyword>
<dbReference type="InterPro" id="IPR000924">
    <property type="entry name" value="Glu/Gln-tRNA-synth"/>
</dbReference>
<dbReference type="PANTHER" id="PTHR43311:SF1">
    <property type="entry name" value="GLUTAMYL-Q TRNA(ASP) SYNTHETASE"/>
    <property type="match status" value="1"/>
</dbReference>
<protein>
    <submittedName>
        <fullName evidence="9">tRNA glutamyl-Q(34) synthetase GluQRS</fullName>
        <ecNumber evidence="9">6.1.1.-</ecNumber>
    </submittedName>
</protein>
<keyword evidence="6 7" id="KW-0030">Aminoacyl-tRNA synthetase</keyword>